<sequence length="419" mass="45427">MIAVVGLGFVGLTTALGLADVTGRTVYGYDANIGLRKMLAEGTIPFYEEGLEQMLERHLHKRFRLAECLEDAVEGADVILVCVGTPSLPGGEVSLDDLLGALSQLSAALTNHGRKVIAVKSTVPPRTMADKVIPLLRSGGWEPGRDIGLVHNPEFLREGCALKDFIEPDRIVVGAVDDWSFSVMRELYAPFEAPLHEVGFETAEFTKYLSNSLLASLISFANEMAMAAGAIGGIDVRRSFDILHEDKRWRGAPAGMAKYVYPGCGFGGYCLPKDTAAAIAAIEAHGYTPTLLQEVVRVNERAKLKIVNDIAAAAAPDQVLGILGLSFKPGSDDVRGCVAADILSALAERGYRHMLAFDPMANRAFASRYPKLPLDYADRLEEVIAGADTIVVLTAWPIFTRLKADYPDKQWIDGRYCLI</sequence>
<evidence type="ECO:0000313" key="12">
    <source>
        <dbReference type="EMBL" id="MBB3108122.1"/>
    </source>
</evidence>
<evidence type="ECO:0000256" key="4">
    <source>
        <dbReference type="ARBA" id="ARBA00023002"/>
    </source>
</evidence>
<dbReference type="InterPro" id="IPR014026">
    <property type="entry name" value="UDP-Glc/GDP-Man_DH_dimer"/>
</dbReference>
<dbReference type="SMART" id="SM00984">
    <property type="entry name" value="UDPG_MGDP_dh_C"/>
    <property type="match status" value="1"/>
</dbReference>
<feature type="binding site" evidence="9">
    <location>
        <position position="207"/>
    </location>
    <ligand>
        <name>substrate</name>
    </ligand>
</feature>
<dbReference type="InterPro" id="IPR036220">
    <property type="entry name" value="UDP-Glc/GDP-Man_DH_C_sf"/>
</dbReference>
<organism evidence="12 13">
    <name type="scientific">Paenibacillus phyllosphaerae</name>
    <dbReference type="NCBI Taxonomy" id="274593"/>
    <lineage>
        <taxon>Bacteria</taxon>
        <taxon>Bacillati</taxon>
        <taxon>Bacillota</taxon>
        <taxon>Bacilli</taxon>
        <taxon>Bacillales</taxon>
        <taxon>Paenibacillaceae</taxon>
        <taxon>Paenibacillus</taxon>
    </lineage>
</organism>
<feature type="binding site" evidence="10">
    <location>
        <position position="85"/>
    </location>
    <ligand>
        <name>NAD(+)</name>
        <dbReference type="ChEBI" id="CHEBI:57540"/>
    </ligand>
</feature>
<feature type="binding site" evidence="10">
    <location>
        <position position="158"/>
    </location>
    <ligand>
        <name>NAD(+)</name>
        <dbReference type="ChEBI" id="CHEBI:57540"/>
    </ligand>
</feature>
<dbReference type="PANTHER" id="PTHR43750:SF3">
    <property type="entry name" value="UDP-GLUCOSE 6-DEHYDROGENASE TUAD"/>
    <property type="match status" value="1"/>
</dbReference>
<dbReference type="SUPFAM" id="SSF48179">
    <property type="entry name" value="6-phosphogluconate dehydrogenase C-terminal domain-like"/>
    <property type="match status" value="1"/>
</dbReference>
<comment type="similarity">
    <text evidence="2 7">Belongs to the UDP-glucose/GDP-mannose dehydrogenase family.</text>
</comment>
<proteinExistence type="inferred from homology"/>
<feature type="binding site" evidence="9">
    <location>
        <begin position="259"/>
        <end position="263"/>
    </location>
    <ligand>
        <name>substrate</name>
    </ligand>
</feature>
<feature type="binding site" evidence="10">
    <location>
        <position position="273"/>
    </location>
    <ligand>
        <name>NAD(+)</name>
        <dbReference type="ChEBI" id="CHEBI:57540"/>
    </ligand>
</feature>
<dbReference type="InterPro" id="IPR036291">
    <property type="entry name" value="NAD(P)-bd_dom_sf"/>
</dbReference>
<evidence type="ECO:0000256" key="10">
    <source>
        <dbReference type="PIRSR" id="PIRSR500134-3"/>
    </source>
</evidence>
<dbReference type="InterPro" id="IPR014027">
    <property type="entry name" value="UDP-Glc/GDP-Man_DH_C"/>
</dbReference>
<evidence type="ECO:0000256" key="7">
    <source>
        <dbReference type="PIRNR" id="PIRNR000124"/>
    </source>
</evidence>
<dbReference type="Gene3D" id="3.40.50.720">
    <property type="entry name" value="NAD(P)-binding Rossmann-like Domain"/>
    <property type="match status" value="2"/>
</dbReference>
<feature type="binding site" evidence="10">
    <location>
        <position position="122"/>
    </location>
    <ligand>
        <name>NAD(+)</name>
        <dbReference type="ChEBI" id="CHEBI:57540"/>
    </ligand>
</feature>
<dbReference type="Gene3D" id="1.20.5.100">
    <property type="entry name" value="Cytochrome c1, transmembrane anchor, C-terminal"/>
    <property type="match status" value="1"/>
</dbReference>
<dbReference type="GO" id="GO:0006065">
    <property type="term" value="P:UDP-glucuronate biosynthetic process"/>
    <property type="evidence" value="ECO:0007669"/>
    <property type="project" value="UniProtKB-UniPathway"/>
</dbReference>
<comment type="caution">
    <text evidence="12">The sequence shown here is derived from an EMBL/GenBank/DDBJ whole genome shotgun (WGS) entry which is preliminary data.</text>
</comment>
<dbReference type="PIRSF" id="PIRSF500134">
    <property type="entry name" value="UDPglc_DH_bac"/>
    <property type="match status" value="1"/>
</dbReference>
<dbReference type="PANTHER" id="PTHR43750">
    <property type="entry name" value="UDP-GLUCOSE 6-DEHYDROGENASE TUAD"/>
    <property type="match status" value="1"/>
</dbReference>
<dbReference type="Proteomes" id="UP000570361">
    <property type="component" value="Unassembled WGS sequence"/>
</dbReference>
<feature type="domain" description="UDP-glucose/GDP-mannose dehydrogenase C-terminal" evidence="11">
    <location>
        <begin position="321"/>
        <end position="417"/>
    </location>
</feature>
<evidence type="ECO:0000259" key="11">
    <source>
        <dbReference type="SMART" id="SM00984"/>
    </source>
</evidence>
<feature type="binding site" evidence="9">
    <location>
        <position position="328"/>
    </location>
    <ligand>
        <name>substrate</name>
    </ligand>
</feature>
<keyword evidence="5 7" id="KW-0520">NAD</keyword>
<evidence type="ECO:0000313" key="13">
    <source>
        <dbReference type="Proteomes" id="UP000570361"/>
    </source>
</evidence>
<evidence type="ECO:0000256" key="8">
    <source>
        <dbReference type="PIRSR" id="PIRSR500134-1"/>
    </source>
</evidence>
<dbReference type="InterPro" id="IPR028357">
    <property type="entry name" value="UDPglc_DH_bac"/>
</dbReference>
<comment type="pathway">
    <text evidence="1">Nucleotide-sugar biosynthesis; UDP-alpha-D-glucuronate biosynthesis; UDP-alpha-D-glucuronate from UDP-alpha-D-glucose: step 1/1.</text>
</comment>
<dbReference type="Pfam" id="PF03720">
    <property type="entry name" value="UDPG_MGDP_dh_C"/>
    <property type="match status" value="1"/>
</dbReference>
<accession>A0A7W5AT38</accession>
<dbReference type="Pfam" id="PF03721">
    <property type="entry name" value="UDPG_MGDP_dh_N"/>
    <property type="match status" value="1"/>
</dbReference>
<feature type="active site" description="Nucleophile" evidence="8">
    <location>
        <position position="270"/>
    </location>
</feature>
<dbReference type="Pfam" id="PF00984">
    <property type="entry name" value="UDPG_MGDP_dh"/>
    <property type="match status" value="1"/>
</dbReference>
<dbReference type="GO" id="GO:0051287">
    <property type="term" value="F:NAD binding"/>
    <property type="evidence" value="ECO:0007669"/>
    <property type="project" value="InterPro"/>
</dbReference>
<feature type="binding site" evidence="9">
    <location>
        <position position="267"/>
    </location>
    <ligand>
        <name>substrate</name>
    </ligand>
</feature>
<dbReference type="InterPro" id="IPR017476">
    <property type="entry name" value="UDP-Glc/GDP-Man"/>
</dbReference>
<dbReference type="NCBIfam" id="TIGR03026">
    <property type="entry name" value="NDP-sugDHase"/>
    <property type="match status" value="1"/>
</dbReference>
<gene>
    <name evidence="12" type="ORF">FHS18_000150</name>
</gene>
<feature type="binding site" evidence="10">
    <location>
        <position position="30"/>
    </location>
    <ligand>
        <name>NAD(+)</name>
        <dbReference type="ChEBI" id="CHEBI:57540"/>
    </ligand>
</feature>
<dbReference type="UniPathway" id="UPA00038">
    <property type="reaction ID" value="UER00491"/>
</dbReference>
<dbReference type="SUPFAM" id="SSF51735">
    <property type="entry name" value="NAD(P)-binding Rossmann-fold domains"/>
    <property type="match status" value="1"/>
</dbReference>
<feature type="binding site" evidence="10">
    <location>
        <position position="335"/>
    </location>
    <ligand>
        <name>NAD(+)</name>
        <dbReference type="ChEBI" id="CHEBI:57540"/>
    </ligand>
</feature>
<comment type="catalytic activity">
    <reaction evidence="6 7">
        <text>UDP-alpha-D-glucose + 2 NAD(+) + H2O = UDP-alpha-D-glucuronate + 2 NADH + 3 H(+)</text>
        <dbReference type="Rhea" id="RHEA:23596"/>
        <dbReference type="ChEBI" id="CHEBI:15377"/>
        <dbReference type="ChEBI" id="CHEBI:15378"/>
        <dbReference type="ChEBI" id="CHEBI:57540"/>
        <dbReference type="ChEBI" id="CHEBI:57945"/>
        <dbReference type="ChEBI" id="CHEBI:58052"/>
        <dbReference type="ChEBI" id="CHEBI:58885"/>
        <dbReference type="EC" id="1.1.1.22"/>
    </reaction>
</comment>
<keyword evidence="13" id="KW-1185">Reference proteome</keyword>
<protein>
    <recommendedName>
        <fullName evidence="3 7">UDP-glucose 6-dehydrogenase</fullName>
        <ecNumber evidence="3 7">1.1.1.22</ecNumber>
    </recommendedName>
</protein>
<evidence type="ECO:0000256" key="1">
    <source>
        <dbReference type="ARBA" id="ARBA00004701"/>
    </source>
</evidence>
<dbReference type="GO" id="GO:0000271">
    <property type="term" value="P:polysaccharide biosynthetic process"/>
    <property type="evidence" value="ECO:0007669"/>
    <property type="project" value="InterPro"/>
</dbReference>
<evidence type="ECO:0000256" key="6">
    <source>
        <dbReference type="ARBA" id="ARBA00047473"/>
    </source>
</evidence>
<dbReference type="PIRSF" id="PIRSF000124">
    <property type="entry name" value="UDPglc_GDPman_dh"/>
    <property type="match status" value="1"/>
</dbReference>
<dbReference type="EMBL" id="JACHXK010000001">
    <property type="protein sequence ID" value="MBB3108122.1"/>
    <property type="molecule type" value="Genomic_DNA"/>
</dbReference>
<feature type="binding site" evidence="9">
    <location>
        <begin position="155"/>
        <end position="158"/>
    </location>
    <ligand>
        <name>substrate</name>
    </ligand>
</feature>
<evidence type="ECO:0000256" key="2">
    <source>
        <dbReference type="ARBA" id="ARBA00006601"/>
    </source>
</evidence>
<name>A0A7W5AT38_9BACL</name>
<evidence type="ECO:0000256" key="9">
    <source>
        <dbReference type="PIRSR" id="PIRSR500134-2"/>
    </source>
</evidence>
<dbReference type="RefSeq" id="WP_183595921.1">
    <property type="nucleotide sequence ID" value="NZ_JACHXK010000001.1"/>
</dbReference>
<dbReference type="InterPro" id="IPR001732">
    <property type="entry name" value="UDP-Glc/GDP-Man_DH_N"/>
</dbReference>
<dbReference type="InterPro" id="IPR008927">
    <property type="entry name" value="6-PGluconate_DH-like_C_sf"/>
</dbReference>
<dbReference type="EC" id="1.1.1.22" evidence="3 7"/>
<reference evidence="12 13" key="1">
    <citation type="submission" date="2020-08" db="EMBL/GenBank/DDBJ databases">
        <title>Genomic Encyclopedia of Type Strains, Phase III (KMG-III): the genomes of soil and plant-associated and newly described type strains.</title>
        <authorList>
            <person name="Whitman W."/>
        </authorList>
    </citation>
    <scope>NUCLEOTIDE SEQUENCE [LARGE SCALE GENOMIC DNA]</scope>
    <source>
        <strain evidence="12 13">CECT 5862</strain>
    </source>
</reference>
<dbReference type="GO" id="GO:0003979">
    <property type="term" value="F:UDP-glucose 6-dehydrogenase activity"/>
    <property type="evidence" value="ECO:0007669"/>
    <property type="project" value="UniProtKB-EC"/>
</dbReference>
<evidence type="ECO:0000256" key="5">
    <source>
        <dbReference type="ARBA" id="ARBA00023027"/>
    </source>
</evidence>
<keyword evidence="4 7" id="KW-0560">Oxidoreductase</keyword>
<evidence type="ECO:0000256" key="3">
    <source>
        <dbReference type="ARBA" id="ARBA00012954"/>
    </source>
</evidence>
<dbReference type="AlphaFoldDB" id="A0A7W5AT38"/>
<dbReference type="SUPFAM" id="SSF52413">
    <property type="entry name" value="UDP-glucose/GDP-mannose dehydrogenase C-terminal domain"/>
    <property type="match status" value="1"/>
</dbReference>